<keyword evidence="1" id="KW-0812">Transmembrane</keyword>
<evidence type="ECO:0000313" key="4">
    <source>
        <dbReference type="Proteomes" id="UP000236395"/>
    </source>
</evidence>
<reference evidence="2 5" key="2">
    <citation type="submission" date="2020-10" db="EMBL/GenBank/DDBJ databases">
        <title>Phenotypic and genomic profiling of Staphylococcus argenteus in Canada and the United States and recommendations for clinical result reporting.</title>
        <authorList>
            <person name="Eshaghi A."/>
            <person name="Bommersbach C."/>
            <person name="Zitterman S."/>
            <person name="Burnham C.-A.D."/>
            <person name="Patel R."/>
            <person name="Schuetz A.N."/>
            <person name="Patel S.N."/>
            <person name="Kus J.V."/>
        </authorList>
    </citation>
    <scope>NUCLEOTIDE SEQUENCE [LARGE SCALE GENOMIC DNA]</scope>
    <source>
        <strain evidence="2 5">DSM 28300</strain>
    </source>
</reference>
<dbReference type="EMBL" id="PPQS01000009">
    <property type="protein sequence ID" value="PNZ50994.1"/>
    <property type="molecule type" value="Genomic_DNA"/>
</dbReference>
<comment type="caution">
    <text evidence="3">The sequence shown here is derived from an EMBL/GenBank/DDBJ whole genome shotgun (WGS) entry which is preliminary data.</text>
</comment>
<accession>A0A2K4AMK5</accession>
<protein>
    <submittedName>
        <fullName evidence="3">Uncharacterized protein</fullName>
    </submittedName>
</protein>
<dbReference type="Proteomes" id="UP000596960">
    <property type="component" value="Unassembled WGS sequence"/>
</dbReference>
<keyword evidence="1" id="KW-0472">Membrane</keyword>
<evidence type="ECO:0000313" key="2">
    <source>
        <dbReference type="EMBL" id="MBE2128850.1"/>
    </source>
</evidence>
<organism evidence="3 4">
    <name type="scientific">Staphylococcus schweitzeri</name>
    <dbReference type="NCBI Taxonomy" id="1654388"/>
    <lineage>
        <taxon>Bacteria</taxon>
        <taxon>Bacillati</taxon>
        <taxon>Bacillota</taxon>
        <taxon>Bacilli</taxon>
        <taxon>Bacillales</taxon>
        <taxon>Staphylococcaceae</taxon>
        <taxon>Staphylococcus</taxon>
    </lineage>
</organism>
<dbReference type="GeneID" id="98346869"/>
<name>A0A2K4AMK5_9STAP</name>
<keyword evidence="5" id="KW-1185">Reference proteome</keyword>
<dbReference type="AlphaFoldDB" id="A0A2K4AMK5"/>
<evidence type="ECO:0000313" key="5">
    <source>
        <dbReference type="Proteomes" id="UP000596960"/>
    </source>
</evidence>
<evidence type="ECO:0000256" key="1">
    <source>
        <dbReference type="SAM" id="Phobius"/>
    </source>
</evidence>
<dbReference type="Proteomes" id="UP000236395">
    <property type="component" value="Unassembled WGS sequence"/>
</dbReference>
<keyword evidence="1" id="KW-1133">Transmembrane helix</keyword>
<proteinExistence type="predicted"/>
<reference evidence="3 4" key="1">
    <citation type="submission" date="2017-08" db="EMBL/GenBank/DDBJ databases">
        <title>Draft genome sequences of 64 type strains of genus Staph aureus.</title>
        <authorList>
            <person name="Cole K."/>
            <person name="Golubchik T."/>
            <person name="Russell J."/>
            <person name="Foster D."/>
            <person name="Llewelyn M."/>
            <person name="Wilson D."/>
            <person name="Crook D."/>
            <person name="Paul J."/>
        </authorList>
    </citation>
    <scope>NUCLEOTIDE SEQUENCE [LARGE SCALE GENOMIC DNA]</scope>
    <source>
        <strain evidence="3 4">DSM 28300</strain>
    </source>
</reference>
<dbReference type="EMBL" id="JADAMT010000009">
    <property type="protein sequence ID" value="MBE2128850.1"/>
    <property type="molecule type" value="Genomic_DNA"/>
</dbReference>
<feature type="transmembrane region" description="Helical" evidence="1">
    <location>
        <begin position="29"/>
        <end position="46"/>
    </location>
</feature>
<sequence length="55" mass="6626">MRYFISIIMGMVLAVWSFKQLNQSQLDSGYIFFFIIYVLCISYFNSDKQTKNKKR</sequence>
<gene>
    <name evidence="3" type="ORF">CD116_02205</name>
    <name evidence="2" type="ORF">ILQ21_07310</name>
</gene>
<dbReference type="RefSeq" id="WP_078101637.1">
    <property type="nucleotide sequence ID" value="NZ_CBCSFW010000009.1"/>
</dbReference>
<evidence type="ECO:0000313" key="3">
    <source>
        <dbReference type="EMBL" id="PNZ50994.1"/>
    </source>
</evidence>